<sequence length="412" mass="47376">MWMLAVALLHSISHENLYLVNEFILCQGPYPDGLSLEGHKQTRRFLEWIDDNFHLQVTEEPMRRGALLDLVLTNKEGLVGNMKLKGSFGYSDHEMIDFKILRAARRTHSKLTTLDFRRAYFHLFRDLLGRVPWDKALEGRGAQESQLIFKDHLLQAQEVTVLVDKGRATDIIYLDLCKAFDTVLHNILVSKLRRHEFDRWTTQCIRNWLDGHTQRVVVNTSMSKWRSVLSGVPQGLVLGPTLFNIFVGDMDSGIECTLSKFADDTKLCGTVDMPEGRDAIQKDLDRLERWVHANLIKFNKAKYEVLHLGQGNPKHKYRLCRAWIKSSSEEKDLGVLVDEKLNVSWQHMLAAQKANCILGHIKRSIARRLREVILPLSSTLMRPHLEYCVQLGGPNIRGTWTCWSRSIGGPQR</sequence>
<name>A0A2I0U9F0_LIMLA</name>
<accession>A0A2I0U9F0</accession>
<evidence type="ECO:0000313" key="2">
    <source>
        <dbReference type="EMBL" id="PKU42677.1"/>
    </source>
</evidence>
<organism evidence="2 3">
    <name type="scientific">Limosa lapponica baueri</name>
    <dbReference type="NCBI Taxonomy" id="1758121"/>
    <lineage>
        <taxon>Eukaryota</taxon>
        <taxon>Metazoa</taxon>
        <taxon>Chordata</taxon>
        <taxon>Craniata</taxon>
        <taxon>Vertebrata</taxon>
        <taxon>Euteleostomi</taxon>
        <taxon>Archelosauria</taxon>
        <taxon>Archosauria</taxon>
        <taxon>Dinosauria</taxon>
        <taxon>Saurischia</taxon>
        <taxon>Theropoda</taxon>
        <taxon>Coelurosauria</taxon>
        <taxon>Aves</taxon>
        <taxon>Neognathae</taxon>
        <taxon>Neoaves</taxon>
        <taxon>Charadriiformes</taxon>
        <taxon>Scolopacidae</taxon>
        <taxon>Limosa</taxon>
    </lineage>
</organism>
<evidence type="ECO:0000259" key="1">
    <source>
        <dbReference type="PROSITE" id="PS50878"/>
    </source>
</evidence>
<dbReference type="AlphaFoldDB" id="A0A2I0U9F0"/>
<dbReference type="PROSITE" id="PS50878">
    <property type="entry name" value="RT_POL"/>
    <property type="match status" value="1"/>
</dbReference>
<reference evidence="3" key="1">
    <citation type="submission" date="2017-11" db="EMBL/GenBank/DDBJ databases">
        <authorList>
            <person name="Lima N.C."/>
            <person name="Parody-Merino A.M."/>
            <person name="Battley P.F."/>
            <person name="Fidler A.E."/>
            <person name="Prosdocimi F."/>
        </authorList>
    </citation>
    <scope>NUCLEOTIDE SEQUENCE [LARGE SCALE GENOMIC DNA]</scope>
</reference>
<keyword evidence="2" id="KW-0695">RNA-directed DNA polymerase</keyword>
<gene>
    <name evidence="2" type="ORF">llap_7013</name>
</gene>
<dbReference type="OrthoDB" id="416454at2759"/>
<protein>
    <submittedName>
        <fullName evidence="2">Rna-directed dna polymerase from mobile element jockey-like</fullName>
    </submittedName>
</protein>
<feature type="domain" description="Reverse transcriptase" evidence="1">
    <location>
        <begin position="1"/>
        <end position="337"/>
    </location>
</feature>
<dbReference type="PANTHER" id="PTHR33332">
    <property type="entry name" value="REVERSE TRANSCRIPTASE DOMAIN-CONTAINING PROTEIN"/>
    <property type="match status" value="1"/>
</dbReference>
<evidence type="ECO:0000313" key="3">
    <source>
        <dbReference type="Proteomes" id="UP000233556"/>
    </source>
</evidence>
<dbReference type="EMBL" id="KZ505969">
    <property type="protein sequence ID" value="PKU42677.1"/>
    <property type="molecule type" value="Genomic_DNA"/>
</dbReference>
<keyword evidence="2" id="KW-0808">Transferase</keyword>
<reference evidence="3" key="2">
    <citation type="submission" date="2017-12" db="EMBL/GenBank/DDBJ databases">
        <title>Genome sequence of the Bar-tailed Godwit (Limosa lapponica baueri).</title>
        <authorList>
            <person name="Lima N.C.B."/>
            <person name="Parody-Merino A.M."/>
            <person name="Battley P.F."/>
            <person name="Fidler A.E."/>
            <person name="Prosdocimi F."/>
        </authorList>
    </citation>
    <scope>NUCLEOTIDE SEQUENCE [LARGE SCALE GENOMIC DNA]</scope>
</reference>
<dbReference type="Proteomes" id="UP000233556">
    <property type="component" value="Unassembled WGS sequence"/>
</dbReference>
<dbReference type="GO" id="GO:0003964">
    <property type="term" value="F:RNA-directed DNA polymerase activity"/>
    <property type="evidence" value="ECO:0007669"/>
    <property type="project" value="UniProtKB-KW"/>
</dbReference>
<proteinExistence type="predicted"/>
<dbReference type="Pfam" id="PF00078">
    <property type="entry name" value="RVT_1"/>
    <property type="match status" value="1"/>
</dbReference>
<dbReference type="InterPro" id="IPR000477">
    <property type="entry name" value="RT_dom"/>
</dbReference>
<keyword evidence="3" id="KW-1185">Reference proteome</keyword>
<keyword evidence="2" id="KW-0548">Nucleotidyltransferase</keyword>